<dbReference type="AlphaFoldDB" id="A0A0R1UAL6"/>
<name>A0A0R1UAL6_9LACO</name>
<keyword evidence="2" id="KW-1185">Reference proteome</keyword>
<comment type="caution">
    <text evidence="1">The sequence shown here is derived from an EMBL/GenBank/DDBJ whole genome shotgun (WGS) entry which is preliminary data.</text>
</comment>
<evidence type="ECO:0000313" key="1">
    <source>
        <dbReference type="EMBL" id="KRL86827.1"/>
    </source>
</evidence>
<dbReference type="EMBL" id="AZFJ01000037">
    <property type="protein sequence ID" value="KRL86827.1"/>
    <property type="molecule type" value="Genomic_DNA"/>
</dbReference>
<reference evidence="1 2" key="1">
    <citation type="journal article" date="2015" name="Genome Announc.">
        <title>Expanding the biotechnology potential of lactobacilli through comparative genomics of 213 strains and associated genera.</title>
        <authorList>
            <person name="Sun Z."/>
            <person name="Harris H.M."/>
            <person name="McCann A."/>
            <person name="Guo C."/>
            <person name="Argimon S."/>
            <person name="Zhang W."/>
            <person name="Yang X."/>
            <person name="Jeffery I.B."/>
            <person name="Cooney J.C."/>
            <person name="Kagawa T.F."/>
            <person name="Liu W."/>
            <person name="Song Y."/>
            <person name="Salvetti E."/>
            <person name="Wrobel A."/>
            <person name="Rasinkangas P."/>
            <person name="Parkhill J."/>
            <person name="Rea M.C."/>
            <person name="O'Sullivan O."/>
            <person name="Ritari J."/>
            <person name="Douillard F.P."/>
            <person name="Paul Ross R."/>
            <person name="Yang R."/>
            <person name="Briner A.E."/>
            <person name="Felis G.E."/>
            <person name="de Vos W.M."/>
            <person name="Barrangou R."/>
            <person name="Klaenhammer T.R."/>
            <person name="Caufield P.W."/>
            <person name="Cui Y."/>
            <person name="Zhang H."/>
            <person name="O'Toole P.W."/>
        </authorList>
    </citation>
    <scope>NUCLEOTIDE SEQUENCE [LARGE SCALE GENOMIC DNA]</scope>
    <source>
        <strain evidence="1 2">DSM 15945</strain>
    </source>
</reference>
<dbReference type="Proteomes" id="UP000051922">
    <property type="component" value="Unassembled WGS sequence"/>
</dbReference>
<dbReference type="OrthoDB" id="9937923at2"/>
<protein>
    <submittedName>
        <fullName evidence="1">Uncharacterized protein</fullName>
    </submittedName>
</protein>
<sequence>MDMMKPMGTIERLGHNIADTYRQLFDLDFDQPLPTMPAAQVQLFTEQSLRKHLLVALRLRAVERPVVGHLQRRLDDHRLLMTEFNSNVFRIVDDRDCTYVQRVR</sequence>
<dbReference type="RefSeq" id="WP_054650267.1">
    <property type="nucleotide sequence ID" value="NZ_AZFJ01000037.1"/>
</dbReference>
<organism evidence="1 2">
    <name type="scientific">Lacticaseibacillus pantheris DSM 15945 = JCM 12539 = NBRC 106106</name>
    <dbReference type="NCBI Taxonomy" id="1423783"/>
    <lineage>
        <taxon>Bacteria</taxon>
        <taxon>Bacillati</taxon>
        <taxon>Bacillota</taxon>
        <taxon>Bacilli</taxon>
        <taxon>Lactobacillales</taxon>
        <taxon>Lactobacillaceae</taxon>
        <taxon>Lacticaseibacillus</taxon>
    </lineage>
</organism>
<proteinExistence type="predicted"/>
<dbReference type="PATRIC" id="fig|1423783.4.peg.490"/>
<evidence type="ECO:0000313" key="2">
    <source>
        <dbReference type="Proteomes" id="UP000051922"/>
    </source>
</evidence>
<gene>
    <name evidence="1" type="ORF">FC50_GL000474</name>
</gene>
<accession>A0A0R1UAL6</accession>